<dbReference type="AlphaFoldDB" id="A0AAW0REM0"/>
<evidence type="ECO:0000313" key="2">
    <source>
        <dbReference type="Proteomes" id="UP001397290"/>
    </source>
</evidence>
<feature type="non-terminal residue" evidence="1">
    <location>
        <position position="1"/>
    </location>
</feature>
<organism evidence="1 2">
    <name type="scientific">Beauveria asiatica</name>
    <dbReference type="NCBI Taxonomy" id="1069075"/>
    <lineage>
        <taxon>Eukaryota</taxon>
        <taxon>Fungi</taxon>
        <taxon>Dikarya</taxon>
        <taxon>Ascomycota</taxon>
        <taxon>Pezizomycotina</taxon>
        <taxon>Sordariomycetes</taxon>
        <taxon>Hypocreomycetidae</taxon>
        <taxon>Hypocreales</taxon>
        <taxon>Cordycipitaceae</taxon>
        <taxon>Beauveria</taxon>
    </lineage>
</organism>
<sequence length="164" mass="18042">QAASAEDAASWTISRLILPFAGVVCIFINDIRGSLRSVAQHLASWLADGPPPASPVLPWLLLVNEQSSAQNCPPAMMECASSSISSMSAPLDLALATRIRRPVSQYLETGVTDFLDQVDSREMLDVFAIPVVASSIIFDHYMRNMHLFDIAEVFDKLYRAHIDH</sequence>
<accession>A0AAW0REM0</accession>
<proteinExistence type="predicted"/>
<name>A0AAW0REM0_9HYPO</name>
<dbReference type="EMBL" id="JAAHCF010002188">
    <property type="protein sequence ID" value="KAK8140619.1"/>
    <property type="molecule type" value="Genomic_DNA"/>
</dbReference>
<protein>
    <submittedName>
        <fullName evidence="1">Uncharacterized protein</fullName>
    </submittedName>
</protein>
<keyword evidence="2" id="KW-1185">Reference proteome</keyword>
<reference evidence="1 2" key="1">
    <citation type="submission" date="2020-02" db="EMBL/GenBank/DDBJ databases">
        <title>Comparative genomics of the hypocrealean fungal genus Beauvera.</title>
        <authorList>
            <person name="Showalter D.N."/>
            <person name="Bushley K.E."/>
            <person name="Rehner S.A."/>
        </authorList>
    </citation>
    <scope>NUCLEOTIDE SEQUENCE [LARGE SCALE GENOMIC DNA]</scope>
    <source>
        <strain evidence="1 2">ARSEF4384</strain>
    </source>
</reference>
<dbReference type="Proteomes" id="UP001397290">
    <property type="component" value="Unassembled WGS sequence"/>
</dbReference>
<gene>
    <name evidence="1" type="ORF">G3M48_003277</name>
</gene>
<feature type="non-terminal residue" evidence="1">
    <location>
        <position position="164"/>
    </location>
</feature>
<comment type="caution">
    <text evidence="1">The sequence shown here is derived from an EMBL/GenBank/DDBJ whole genome shotgun (WGS) entry which is preliminary data.</text>
</comment>
<evidence type="ECO:0000313" key="1">
    <source>
        <dbReference type="EMBL" id="KAK8140619.1"/>
    </source>
</evidence>